<keyword evidence="4" id="KW-0804">Transcription</keyword>
<dbReference type="SUPFAM" id="SSF46894">
    <property type="entry name" value="C-terminal effector domain of the bipartite response regulators"/>
    <property type="match status" value="1"/>
</dbReference>
<keyword evidence="8" id="KW-0614">Plasmid</keyword>
<dbReference type="PRINTS" id="PR00038">
    <property type="entry name" value="HTHLUXR"/>
</dbReference>
<dbReference type="InterPro" id="IPR000792">
    <property type="entry name" value="Tscrpt_reg_LuxR_C"/>
</dbReference>
<dbReference type="KEGG" id="cqn:G7Y29_10710"/>
<evidence type="ECO:0000313" key="9">
    <source>
        <dbReference type="Proteomes" id="UP000594586"/>
    </source>
</evidence>
<evidence type="ECO:0000256" key="3">
    <source>
        <dbReference type="ARBA" id="ARBA00023125"/>
    </source>
</evidence>
<dbReference type="AlphaFoldDB" id="A0A7T0KPB3"/>
<geneLocation type="plasmid" evidence="8 9">
    <name>unnamed</name>
</geneLocation>
<dbReference type="Pfam" id="PF00072">
    <property type="entry name" value="Response_reg"/>
    <property type="match status" value="1"/>
</dbReference>
<sequence length="222" mass="24499">MTVAIADDSALIREGLAAMLQRYGFVVVCQEGRADSLRQSIDHLAHQQQLPQLLITDVRMPPTMSNDGLVAALELRQRHPELSLVVLSQYILPTYAQQLFGTASASGTGYLLKDKISEVREFIHSLHVIADGGVVIDPEAAKAMVTTGRSRMAELTEREHEVLELMATGMSNNDIAQQLFISPAAVSKHVANIFAKLGLSPSQENRRVRAILRYLSEVRPWT</sequence>
<dbReference type="SMART" id="SM00421">
    <property type="entry name" value="HTH_LUXR"/>
    <property type="match status" value="1"/>
</dbReference>
<dbReference type="PROSITE" id="PS50043">
    <property type="entry name" value="HTH_LUXR_2"/>
    <property type="match status" value="1"/>
</dbReference>
<proteinExistence type="predicted"/>
<dbReference type="GO" id="GO:0000160">
    <property type="term" value="P:phosphorelay signal transduction system"/>
    <property type="evidence" value="ECO:0007669"/>
    <property type="project" value="InterPro"/>
</dbReference>
<dbReference type="Gene3D" id="3.40.50.2300">
    <property type="match status" value="1"/>
</dbReference>
<organism evidence="8 9">
    <name type="scientific">Corynebacterium qintianiae</name>
    <dbReference type="NCBI Taxonomy" id="2709392"/>
    <lineage>
        <taxon>Bacteria</taxon>
        <taxon>Bacillati</taxon>
        <taxon>Actinomycetota</taxon>
        <taxon>Actinomycetes</taxon>
        <taxon>Mycobacteriales</taxon>
        <taxon>Corynebacteriaceae</taxon>
        <taxon>Corynebacterium</taxon>
    </lineage>
</organism>
<dbReference type="PROSITE" id="PS50110">
    <property type="entry name" value="RESPONSE_REGULATORY"/>
    <property type="match status" value="1"/>
</dbReference>
<dbReference type="CDD" id="cd06170">
    <property type="entry name" value="LuxR_C_like"/>
    <property type="match status" value="1"/>
</dbReference>
<keyword evidence="3" id="KW-0238">DNA-binding</keyword>
<dbReference type="PANTHER" id="PTHR43214:SF24">
    <property type="entry name" value="TRANSCRIPTIONAL REGULATORY PROTEIN NARL-RELATED"/>
    <property type="match status" value="1"/>
</dbReference>
<dbReference type="InterPro" id="IPR058245">
    <property type="entry name" value="NreC/VraR/RcsB-like_REC"/>
</dbReference>
<accession>A0A7T0KPB3</accession>
<evidence type="ECO:0000259" key="6">
    <source>
        <dbReference type="PROSITE" id="PS50043"/>
    </source>
</evidence>
<dbReference type="SUPFAM" id="SSF52172">
    <property type="entry name" value="CheY-like"/>
    <property type="match status" value="1"/>
</dbReference>
<dbReference type="InterPro" id="IPR011006">
    <property type="entry name" value="CheY-like_superfamily"/>
</dbReference>
<dbReference type="CDD" id="cd17535">
    <property type="entry name" value="REC_NarL-like"/>
    <property type="match status" value="1"/>
</dbReference>
<gene>
    <name evidence="8" type="ORF">G7Y29_10710</name>
</gene>
<dbReference type="Pfam" id="PF00196">
    <property type="entry name" value="GerE"/>
    <property type="match status" value="1"/>
</dbReference>
<dbReference type="EMBL" id="CP064956">
    <property type="protein sequence ID" value="QPK84398.1"/>
    <property type="molecule type" value="Genomic_DNA"/>
</dbReference>
<dbReference type="InterPro" id="IPR036388">
    <property type="entry name" value="WH-like_DNA-bd_sf"/>
</dbReference>
<evidence type="ECO:0000259" key="7">
    <source>
        <dbReference type="PROSITE" id="PS50110"/>
    </source>
</evidence>
<evidence type="ECO:0000256" key="2">
    <source>
        <dbReference type="ARBA" id="ARBA00023015"/>
    </source>
</evidence>
<keyword evidence="2" id="KW-0805">Transcription regulation</keyword>
<keyword evidence="9" id="KW-1185">Reference proteome</keyword>
<name>A0A7T0KPB3_9CORY</name>
<dbReference type="Gene3D" id="1.10.10.10">
    <property type="entry name" value="Winged helix-like DNA-binding domain superfamily/Winged helix DNA-binding domain"/>
    <property type="match status" value="1"/>
</dbReference>
<dbReference type="InterPro" id="IPR016032">
    <property type="entry name" value="Sig_transdc_resp-reg_C-effctor"/>
</dbReference>
<dbReference type="GO" id="GO:0003677">
    <property type="term" value="F:DNA binding"/>
    <property type="evidence" value="ECO:0007669"/>
    <property type="project" value="UniProtKB-KW"/>
</dbReference>
<feature type="domain" description="HTH luxR-type" evidence="6">
    <location>
        <begin position="148"/>
        <end position="213"/>
    </location>
</feature>
<feature type="domain" description="Response regulatory" evidence="7">
    <location>
        <begin position="2"/>
        <end position="128"/>
    </location>
</feature>
<evidence type="ECO:0000313" key="8">
    <source>
        <dbReference type="EMBL" id="QPK84398.1"/>
    </source>
</evidence>
<dbReference type="InterPro" id="IPR039420">
    <property type="entry name" value="WalR-like"/>
</dbReference>
<feature type="modified residue" description="4-aspartylphosphate" evidence="5">
    <location>
        <position position="57"/>
    </location>
</feature>
<reference evidence="8 9" key="1">
    <citation type="submission" date="2020-11" db="EMBL/GenBank/DDBJ databases">
        <title>Corynebacterium sp. MC1420.</title>
        <authorList>
            <person name="Zhou J."/>
        </authorList>
    </citation>
    <scope>NUCLEOTIDE SEQUENCE [LARGE SCALE GENOMIC DNA]</scope>
    <source>
        <strain evidence="8 9">MC1420</strain>
        <plasmid evidence="8 9">unnamed</plasmid>
    </source>
</reference>
<evidence type="ECO:0000256" key="4">
    <source>
        <dbReference type="ARBA" id="ARBA00023163"/>
    </source>
</evidence>
<keyword evidence="1 5" id="KW-0597">Phosphoprotein</keyword>
<evidence type="ECO:0000256" key="5">
    <source>
        <dbReference type="PROSITE-ProRule" id="PRU00169"/>
    </source>
</evidence>
<protein>
    <submittedName>
        <fullName evidence="8">Response regulator transcription factor</fullName>
    </submittedName>
</protein>
<evidence type="ECO:0000256" key="1">
    <source>
        <dbReference type="ARBA" id="ARBA00022553"/>
    </source>
</evidence>
<dbReference type="InterPro" id="IPR001789">
    <property type="entry name" value="Sig_transdc_resp-reg_receiver"/>
</dbReference>
<dbReference type="Proteomes" id="UP000594586">
    <property type="component" value="Plasmid unnamed"/>
</dbReference>
<dbReference type="GO" id="GO:0006355">
    <property type="term" value="P:regulation of DNA-templated transcription"/>
    <property type="evidence" value="ECO:0007669"/>
    <property type="project" value="InterPro"/>
</dbReference>
<dbReference type="SMART" id="SM00448">
    <property type="entry name" value="REC"/>
    <property type="match status" value="1"/>
</dbReference>
<dbReference type="PANTHER" id="PTHR43214">
    <property type="entry name" value="TWO-COMPONENT RESPONSE REGULATOR"/>
    <property type="match status" value="1"/>
</dbReference>